<organism evidence="1 2">
    <name type="scientific">Acorus calamus</name>
    <name type="common">Sweet flag</name>
    <dbReference type="NCBI Taxonomy" id="4465"/>
    <lineage>
        <taxon>Eukaryota</taxon>
        <taxon>Viridiplantae</taxon>
        <taxon>Streptophyta</taxon>
        <taxon>Embryophyta</taxon>
        <taxon>Tracheophyta</taxon>
        <taxon>Spermatophyta</taxon>
        <taxon>Magnoliopsida</taxon>
        <taxon>Liliopsida</taxon>
        <taxon>Acoraceae</taxon>
        <taxon>Acorus</taxon>
    </lineage>
</organism>
<dbReference type="EMBL" id="JAUJYO010000001">
    <property type="protein sequence ID" value="KAK1326124.1"/>
    <property type="molecule type" value="Genomic_DNA"/>
</dbReference>
<protein>
    <submittedName>
        <fullName evidence="1">Uncharacterized protein</fullName>
    </submittedName>
</protein>
<evidence type="ECO:0000313" key="1">
    <source>
        <dbReference type="EMBL" id="KAK1326124.1"/>
    </source>
</evidence>
<comment type="caution">
    <text evidence="1">The sequence shown here is derived from an EMBL/GenBank/DDBJ whole genome shotgun (WGS) entry which is preliminary data.</text>
</comment>
<reference evidence="1" key="2">
    <citation type="submission" date="2023-06" db="EMBL/GenBank/DDBJ databases">
        <authorList>
            <person name="Ma L."/>
            <person name="Liu K.-W."/>
            <person name="Li Z."/>
            <person name="Hsiao Y.-Y."/>
            <person name="Qi Y."/>
            <person name="Fu T."/>
            <person name="Tang G."/>
            <person name="Zhang D."/>
            <person name="Sun W.-H."/>
            <person name="Liu D.-K."/>
            <person name="Li Y."/>
            <person name="Chen G.-Z."/>
            <person name="Liu X.-D."/>
            <person name="Liao X.-Y."/>
            <person name="Jiang Y.-T."/>
            <person name="Yu X."/>
            <person name="Hao Y."/>
            <person name="Huang J."/>
            <person name="Zhao X.-W."/>
            <person name="Ke S."/>
            <person name="Chen Y.-Y."/>
            <person name="Wu W.-L."/>
            <person name="Hsu J.-L."/>
            <person name="Lin Y.-F."/>
            <person name="Huang M.-D."/>
            <person name="Li C.-Y."/>
            <person name="Huang L."/>
            <person name="Wang Z.-W."/>
            <person name="Zhao X."/>
            <person name="Zhong W.-Y."/>
            <person name="Peng D.-H."/>
            <person name="Ahmad S."/>
            <person name="Lan S."/>
            <person name="Zhang J.-S."/>
            <person name="Tsai W.-C."/>
            <person name="Van De Peer Y."/>
            <person name="Liu Z.-J."/>
        </authorList>
    </citation>
    <scope>NUCLEOTIDE SEQUENCE</scope>
    <source>
        <strain evidence="1">CP</strain>
        <tissue evidence="1">Leaves</tissue>
    </source>
</reference>
<proteinExistence type="predicted"/>
<evidence type="ECO:0000313" key="2">
    <source>
        <dbReference type="Proteomes" id="UP001180020"/>
    </source>
</evidence>
<sequence length="65" mass="6873">MVSADAARNIVGIIVFFVLYSSSATASSLPASRIVQGSRLFGALPRNSSPPVPLKPYIFSLFEGT</sequence>
<keyword evidence="2" id="KW-1185">Reference proteome</keyword>
<reference evidence="1" key="1">
    <citation type="journal article" date="2023" name="Nat. Commun.">
        <title>Diploid and tetraploid genomes of Acorus and the evolution of monocots.</title>
        <authorList>
            <person name="Ma L."/>
            <person name="Liu K.W."/>
            <person name="Li Z."/>
            <person name="Hsiao Y.Y."/>
            <person name="Qi Y."/>
            <person name="Fu T."/>
            <person name="Tang G.D."/>
            <person name="Zhang D."/>
            <person name="Sun W.H."/>
            <person name="Liu D.K."/>
            <person name="Li Y."/>
            <person name="Chen G.Z."/>
            <person name="Liu X.D."/>
            <person name="Liao X.Y."/>
            <person name="Jiang Y.T."/>
            <person name="Yu X."/>
            <person name="Hao Y."/>
            <person name="Huang J."/>
            <person name="Zhao X.W."/>
            <person name="Ke S."/>
            <person name="Chen Y.Y."/>
            <person name="Wu W.L."/>
            <person name="Hsu J.L."/>
            <person name="Lin Y.F."/>
            <person name="Huang M.D."/>
            <person name="Li C.Y."/>
            <person name="Huang L."/>
            <person name="Wang Z.W."/>
            <person name="Zhao X."/>
            <person name="Zhong W.Y."/>
            <person name="Peng D.H."/>
            <person name="Ahmad S."/>
            <person name="Lan S."/>
            <person name="Zhang J.S."/>
            <person name="Tsai W.C."/>
            <person name="Van de Peer Y."/>
            <person name="Liu Z.J."/>
        </authorList>
    </citation>
    <scope>NUCLEOTIDE SEQUENCE</scope>
    <source>
        <strain evidence="1">CP</strain>
    </source>
</reference>
<accession>A0AAV9FMW0</accession>
<name>A0AAV9FMW0_ACOCL</name>
<dbReference type="Proteomes" id="UP001180020">
    <property type="component" value="Unassembled WGS sequence"/>
</dbReference>
<gene>
    <name evidence="1" type="ORF">QJS10_CPA01g01334</name>
</gene>
<dbReference type="AlphaFoldDB" id="A0AAV9FMW0"/>